<dbReference type="InterPro" id="IPR007110">
    <property type="entry name" value="Ig-like_dom"/>
</dbReference>
<dbReference type="InterPro" id="IPR003599">
    <property type="entry name" value="Ig_sub"/>
</dbReference>
<sequence>MTPILTVLICLGLSLGPRIHAQAGILPKPTLWAEPGSVITQGSPVTLRCQGSLQAEEYHLYRENKSASWVRWIQEPGKNGQFPIPSINLEHAGRYRCQYYSHNHSSQHQAQQNQAEFPMGPATSAHAGTYRCYSSLSSNPYLLSLPSDPLELVVSASLGQQPQDYTVENLIRMGVAGLVLVVLGILLFEAQHSQRSLQDAAGR</sequence>
<dbReference type="FunFam" id="2.60.40.10:FF:000049">
    <property type="entry name" value="Leukocyte immunoglobulin-like receptor subfamily B member 1"/>
    <property type="match status" value="2"/>
</dbReference>
<name>A0A2J8XRC8_PONAB</name>
<dbReference type="SMART" id="SM00409">
    <property type="entry name" value="IG"/>
    <property type="match status" value="1"/>
</dbReference>
<dbReference type="InterPro" id="IPR050412">
    <property type="entry name" value="Ig-like_Receptors_ImmuneReg"/>
</dbReference>
<keyword evidence="1 4" id="KW-0732">Signal</keyword>
<dbReference type="InterPro" id="IPR036179">
    <property type="entry name" value="Ig-like_dom_sf"/>
</dbReference>
<evidence type="ECO:0000256" key="3">
    <source>
        <dbReference type="ARBA" id="ARBA00023319"/>
    </source>
</evidence>
<dbReference type="PROSITE" id="PS50835">
    <property type="entry name" value="IG_LIKE"/>
    <property type="match status" value="1"/>
</dbReference>
<dbReference type="PANTHER" id="PTHR11738:SF86">
    <property type="entry name" value="LEUKOCYTE IMMUNOGLOBULIN-LIKE RECEPTOR SUBFAMILY A MEMBER 2"/>
    <property type="match status" value="1"/>
</dbReference>
<evidence type="ECO:0000313" key="6">
    <source>
        <dbReference type="EMBL" id="PNJ84585.1"/>
    </source>
</evidence>
<protein>
    <submittedName>
        <fullName evidence="6">LILRA2 isoform 6</fullName>
    </submittedName>
</protein>
<organism evidence="6">
    <name type="scientific">Pongo abelii</name>
    <name type="common">Sumatran orangutan</name>
    <name type="synonym">Pongo pygmaeus abelii</name>
    <dbReference type="NCBI Taxonomy" id="9601"/>
    <lineage>
        <taxon>Eukaryota</taxon>
        <taxon>Metazoa</taxon>
        <taxon>Chordata</taxon>
        <taxon>Craniata</taxon>
        <taxon>Vertebrata</taxon>
        <taxon>Euteleostomi</taxon>
        <taxon>Mammalia</taxon>
        <taxon>Eutheria</taxon>
        <taxon>Euarchontoglires</taxon>
        <taxon>Primates</taxon>
        <taxon>Haplorrhini</taxon>
        <taxon>Catarrhini</taxon>
        <taxon>Hominidae</taxon>
        <taxon>Pongo</taxon>
    </lineage>
</organism>
<dbReference type="InterPro" id="IPR013783">
    <property type="entry name" value="Ig-like_fold"/>
</dbReference>
<comment type="caution">
    <text evidence="6">The sequence shown here is derived from an EMBL/GenBank/DDBJ whole genome shotgun (WGS) entry which is preliminary data.</text>
</comment>
<dbReference type="PANTHER" id="PTHR11738">
    <property type="entry name" value="MHC CLASS I NK CELL RECEPTOR"/>
    <property type="match status" value="1"/>
</dbReference>
<feature type="domain" description="Ig-like" evidence="5">
    <location>
        <begin position="27"/>
        <end position="113"/>
    </location>
</feature>
<evidence type="ECO:0000259" key="5">
    <source>
        <dbReference type="PROSITE" id="PS50835"/>
    </source>
</evidence>
<evidence type="ECO:0000256" key="1">
    <source>
        <dbReference type="ARBA" id="ARBA00022729"/>
    </source>
</evidence>
<dbReference type="SUPFAM" id="SSF48726">
    <property type="entry name" value="Immunoglobulin"/>
    <property type="match status" value="2"/>
</dbReference>
<accession>A0A2J8XRC8</accession>
<evidence type="ECO:0000256" key="2">
    <source>
        <dbReference type="ARBA" id="ARBA00023157"/>
    </source>
</evidence>
<dbReference type="GO" id="GO:0019221">
    <property type="term" value="P:cytokine-mediated signaling pathway"/>
    <property type="evidence" value="ECO:0007669"/>
    <property type="project" value="TreeGrafter"/>
</dbReference>
<reference evidence="6" key="1">
    <citation type="submission" date="2017-12" db="EMBL/GenBank/DDBJ databases">
        <title>High-resolution comparative analysis of great ape genomes.</title>
        <authorList>
            <person name="Pollen A."/>
            <person name="Hastie A."/>
            <person name="Hormozdiari F."/>
            <person name="Dougherty M."/>
            <person name="Liu R."/>
            <person name="Chaisson M."/>
            <person name="Hoppe E."/>
            <person name="Hill C."/>
            <person name="Pang A."/>
            <person name="Hillier L."/>
            <person name="Baker C."/>
            <person name="Armstrong J."/>
            <person name="Shendure J."/>
            <person name="Paten B."/>
            <person name="Wilson R."/>
            <person name="Chao H."/>
            <person name="Schneider V."/>
            <person name="Ventura M."/>
            <person name="Kronenberg Z."/>
            <person name="Murali S."/>
            <person name="Gordon D."/>
            <person name="Cantsilieris S."/>
            <person name="Munson K."/>
            <person name="Nelson B."/>
            <person name="Raja A."/>
            <person name="Underwood J."/>
            <person name="Diekhans M."/>
            <person name="Fiddes I."/>
            <person name="Haussler D."/>
            <person name="Eichler E."/>
        </authorList>
    </citation>
    <scope>NUCLEOTIDE SEQUENCE [LARGE SCALE GENOMIC DNA]</scope>
    <source>
        <strain evidence="6">Susie</strain>
    </source>
</reference>
<dbReference type="GO" id="GO:0005886">
    <property type="term" value="C:plasma membrane"/>
    <property type="evidence" value="ECO:0007669"/>
    <property type="project" value="UniProtKB-SubCell"/>
</dbReference>
<dbReference type="Gene3D" id="2.60.40.10">
    <property type="entry name" value="Immunoglobulins"/>
    <property type="match status" value="2"/>
</dbReference>
<dbReference type="Pfam" id="PF13895">
    <property type="entry name" value="Ig_2"/>
    <property type="match status" value="1"/>
</dbReference>
<dbReference type="GO" id="GO:0032396">
    <property type="term" value="F:inhibitory MHC class I receptor activity"/>
    <property type="evidence" value="ECO:0007669"/>
    <property type="project" value="TreeGrafter"/>
</dbReference>
<feature type="signal peptide" evidence="4">
    <location>
        <begin position="1"/>
        <end position="21"/>
    </location>
</feature>
<feature type="chain" id="PRO_5014461387" evidence="4">
    <location>
        <begin position="22"/>
        <end position="203"/>
    </location>
</feature>
<proteinExistence type="predicted"/>
<keyword evidence="2" id="KW-1015">Disulfide bond</keyword>
<keyword evidence="3" id="KW-0393">Immunoglobulin domain</keyword>
<dbReference type="GO" id="GO:0002764">
    <property type="term" value="P:immune response-regulating signaling pathway"/>
    <property type="evidence" value="ECO:0007669"/>
    <property type="project" value="TreeGrafter"/>
</dbReference>
<dbReference type="EMBL" id="NDHI03003343">
    <property type="protein sequence ID" value="PNJ84585.1"/>
    <property type="molecule type" value="Genomic_DNA"/>
</dbReference>
<dbReference type="AlphaFoldDB" id="A0A2J8XRC8"/>
<evidence type="ECO:0000256" key="4">
    <source>
        <dbReference type="SAM" id="SignalP"/>
    </source>
</evidence>
<gene>
    <name evidence="6" type="ORF">CR201_G0053788</name>
</gene>